<evidence type="ECO:0000256" key="3">
    <source>
        <dbReference type="ARBA" id="ARBA00022840"/>
    </source>
</evidence>
<dbReference type="Pfam" id="PF00437">
    <property type="entry name" value="T2SSE"/>
    <property type="match status" value="1"/>
</dbReference>
<dbReference type="AlphaFoldDB" id="A0A1F8H2S1"/>
<dbReference type="CDD" id="cd01129">
    <property type="entry name" value="PulE-GspE-like"/>
    <property type="match status" value="1"/>
</dbReference>
<dbReference type="EMBL" id="MGKT01000005">
    <property type="protein sequence ID" value="OGN31236.1"/>
    <property type="molecule type" value="Genomic_DNA"/>
</dbReference>
<dbReference type="InterPro" id="IPR003593">
    <property type="entry name" value="AAA+_ATPase"/>
</dbReference>
<comment type="caution">
    <text evidence="5">The sequence shown here is derived from an EMBL/GenBank/DDBJ whole genome shotgun (WGS) entry which is preliminary data.</text>
</comment>
<dbReference type="GO" id="GO:0005886">
    <property type="term" value="C:plasma membrane"/>
    <property type="evidence" value="ECO:0007669"/>
    <property type="project" value="TreeGrafter"/>
</dbReference>
<reference evidence="5 6" key="1">
    <citation type="journal article" date="2016" name="Nat. Commun.">
        <title>Thousands of microbial genomes shed light on interconnected biogeochemical processes in an aquifer system.</title>
        <authorList>
            <person name="Anantharaman K."/>
            <person name="Brown C.T."/>
            <person name="Hug L.A."/>
            <person name="Sharon I."/>
            <person name="Castelle C.J."/>
            <person name="Probst A.J."/>
            <person name="Thomas B.C."/>
            <person name="Singh A."/>
            <person name="Wilkins M.J."/>
            <person name="Karaoz U."/>
            <person name="Brodie E.L."/>
            <person name="Williams K.H."/>
            <person name="Hubbard S.S."/>
            <person name="Banfield J.F."/>
        </authorList>
    </citation>
    <scope>NUCLEOTIDE SEQUENCE [LARGE SCALE GENOMIC DNA]</scope>
</reference>
<name>A0A1F8H2S1_9BACT</name>
<dbReference type="PANTHER" id="PTHR30258">
    <property type="entry name" value="TYPE II SECRETION SYSTEM PROTEIN GSPE-RELATED"/>
    <property type="match status" value="1"/>
</dbReference>
<evidence type="ECO:0000313" key="5">
    <source>
        <dbReference type="EMBL" id="OGN31236.1"/>
    </source>
</evidence>
<evidence type="ECO:0000313" key="6">
    <source>
        <dbReference type="Proteomes" id="UP000177111"/>
    </source>
</evidence>
<dbReference type="GO" id="GO:0005524">
    <property type="term" value="F:ATP binding"/>
    <property type="evidence" value="ECO:0007669"/>
    <property type="project" value="UniProtKB-KW"/>
</dbReference>
<dbReference type="InterPro" id="IPR027417">
    <property type="entry name" value="P-loop_NTPase"/>
</dbReference>
<dbReference type="PANTHER" id="PTHR30258:SF2">
    <property type="entry name" value="COMG OPERON PROTEIN 1"/>
    <property type="match status" value="1"/>
</dbReference>
<evidence type="ECO:0000256" key="2">
    <source>
        <dbReference type="ARBA" id="ARBA00022741"/>
    </source>
</evidence>
<dbReference type="Gene3D" id="3.30.450.90">
    <property type="match status" value="1"/>
</dbReference>
<dbReference type="PROSITE" id="PS00662">
    <property type="entry name" value="T2SP_E"/>
    <property type="match status" value="1"/>
</dbReference>
<accession>A0A1F8H2S1</accession>
<dbReference type="SUPFAM" id="SSF52540">
    <property type="entry name" value="P-loop containing nucleoside triphosphate hydrolases"/>
    <property type="match status" value="1"/>
</dbReference>
<proteinExistence type="inferred from homology"/>
<evidence type="ECO:0000256" key="1">
    <source>
        <dbReference type="ARBA" id="ARBA00006611"/>
    </source>
</evidence>
<gene>
    <name evidence="5" type="ORF">A3I96_02830</name>
</gene>
<organism evidence="5 6">
    <name type="scientific">Candidatus Yanofskybacteria bacterium RIFCSPLOWO2_02_FULL_44_18</name>
    <dbReference type="NCBI Taxonomy" id="1802705"/>
    <lineage>
        <taxon>Bacteria</taxon>
        <taxon>Candidatus Yanofskyibacteriota</taxon>
    </lineage>
</organism>
<evidence type="ECO:0000259" key="4">
    <source>
        <dbReference type="PROSITE" id="PS00662"/>
    </source>
</evidence>
<comment type="similarity">
    <text evidence="1">Belongs to the GSP E family.</text>
</comment>
<keyword evidence="2" id="KW-0547">Nucleotide-binding</keyword>
<dbReference type="SMART" id="SM00382">
    <property type="entry name" value="AAA"/>
    <property type="match status" value="1"/>
</dbReference>
<dbReference type="InterPro" id="IPR001482">
    <property type="entry name" value="T2SS/T4SS_dom"/>
</dbReference>
<dbReference type="Gene3D" id="3.40.50.300">
    <property type="entry name" value="P-loop containing nucleotide triphosphate hydrolases"/>
    <property type="match status" value="1"/>
</dbReference>
<feature type="domain" description="Bacterial type II secretion system protein E" evidence="4">
    <location>
        <begin position="241"/>
        <end position="255"/>
    </location>
</feature>
<keyword evidence="3" id="KW-0067">ATP-binding</keyword>
<dbReference type="Proteomes" id="UP000177111">
    <property type="component" value="Unassembled WGS sequence"/>
</dbReference>
<dbReference type="GO" id="GO:0016887">
    <property type="term" value="F:ATP hydrolysis activity"/>
    <property type="evidence" value="ECO:0007669"/>
    <property type="project" value="TreeGrafter"/>
</dbReference>
<protein>
    <recommendedName>
        <fullName evidence="4">Bacterial type II secretion system protein E domain-containing protein</fullName>
    </recommendedName>
</protein>
<sequence>MIKKEVFEIGAIKVSEEEIANFQNQIKSISDLKNKVAGLSVTKLLEILLAGALKIGASDIHFEPQGQKTRLRYRLDGVLNDVADIPSEEYKKIVSRVKVLSKLKINVSDSPQDGRFTIHLSNVDIEIRVSVLPSEYGETIVMRLLDPRTIRQQLEDLGMRPDLLEIVKEQLKKSTGAILTTGPTGSGKTTSLYAFIQYVNSPDVKVITIEDPIEYHISSISQTQVEPEKGYSFATGLRAIVRQDPDIILVGEIRDAETAEIALNAALTGHLVLSTLHTNNAAGTIPRLIDLGIQAQTIAPAITMAMAQRLVRKLCPSCKKESILSLEIMKKIEAHLSGIAKRYGIDLRNIKIFEAGKCDKCNQTGYLGRIGVYEAFLITPDMQKLILSSPSIPEIEAAAVEQGMVSMLQDGYLKMIEGLTTMEEIERVLS</sequence>